<protein>
    <submittedName>
        <fullName evidence="2">GNAT family acetyltransferase</fullName>
    </submittedName>
</protein>
<dbReference type="PROSITE" id="PS51186">
    <property type="entry name" value="GNAT"/>
    <property type="match status" value="1"/>
</dbReference>
<evidence type="ECO:0000259" key="1">
    <source>
        <dbReference type="PROSITE" id="PS51186"/>
    </source>
</evidence>
<dbReference type="PANTHER" id="PTHR43792:SF1">
    <property type="entry name" value="N-ACETYLTRANSFERASE DOMAIN-CONTAINING PROTEIN"/>
    <property type="match status" value="1"/>
</dbReference>
<dbReference type="Gene3D" id="3.40.630.30">
    <property type="match status" value="1"/>
</dbReference>
<dbReference type="AlphaFoldDB" id="A0A089L7Y8"/>
<dbReference type="KEGG" id="pbd:PBOR_12215"/>
<dbReference type="HOGENOM" id="CLU_013985_3_6_9"/>
<name>A0A089L7Y8_PAEBO</name>
<sequence>MESLETQRLILRSFRAEDGDDLHAYLSQEEVVRFEPYGVYDQAASKAEAERRATDHAFWAVCLKDSGRLIGNLYFQQQNPPQFQTWELGYVFNSNYQGKGYAAEACRELLAYGFGTLGIRRVTAHCDPDNHPSWRLLERLKLRREGHLLQTGYFKHDEQGNPGWHDTYAYGVLGSEWMSMNTRDDVNSRSL</sequence>
<proteinExistence type="predicted"/>
<evidence type="ECO:0000313" key="3">
    <source>
        <dbReference type="Proteomes" id="UP000029518"/>
    </source>
</evidence>
<dbReference type="PANTHER" id="PTHR43792">
    <property type="entry name" value="GNAT FAMILY, PUTATIVE (AFU_ORTHOLOGUE AFUA_3G00765)-RELATED-RELATED"/>
    <property type="match status" value="1"/>
</dbReference>
<dbReference type="InterPro" id="IPR000182">
    <property type="entry name" value="GNAT_dom"/>
</dbReference>
<dbReference type="InterPro" id="IPR051531">
    <property type="entry name" value="N-acetyltransferase"/>
</dbReference>
<dbReference type="Proteomes" id="UP000029518">
    <property type="component" value="Chromosome"/>
</dbReference>
<dbReference type="EMBL" id="CP009285">
    <property type="protein sequence ID" value="AIQ57611.1"/>
    <property type="molecule type" value="Genomic_DNA"/>
</dbReference>
<dbReference type="InterPro" id="IPR016181">
    <property type="entry name" value="Acyl_CoA_acyltransferase"/>
</dbReference>
<reference evidence="2" key="1">
    <citation type="submission" date="2014-08" db="EMBL/GenBank/DDBJ databases">
        <title>Comparative genomics of the Paenibacillus odorifer group.</title>
        <authorList>
            <person name="den Bakker H.C."/>
            <person name="Tsai Y.-C.Y.-C."/>
            <person name="Martin N."/>
            <person name="Korlach J."/>
            <person name="Wiedmann M."/>
        </authorList>
    </citation>
    <scope>NUCLEOTIDE SEQUENCE [LARGE SCALE GENOMIC DNA]</scope>
    <source>
        <strain evidence="2">DSM 13188</strain>
    </source>
</reference>
<evidence type="ECO:0000313" key="2">
    <source>
        <dbReference type="EMBL" id="AIQ57611.1"/>
    </source>
</evidence>
<organism evidence="2 3">
    <name type="scientific">Paenibacillus borealis</name>
    <dbReference type="NCBI Taxonomy" id="160799"/>
    <lineage>
        <taxon>Bacteria</taxon>
        <taxon>Bacillati</taxon>
        <taxon>Bacillota</taxon>
        <taxon>Bacilli</taxon>
        <taxon>Bacillales</taxon>
        <taxon>Paenibacillaceae</taxon>
        <taxon>Paenibacillus</taxon>
    </lineage>
</organism>
<gene>
    <name evidence="2" type="ORF">PBOR_12215</name>
</gene>
<dbReference type="SUPFAM" id="SSF55729">
    <property type="entry name" value="Acyl-CoA N-acyltransferases (Nat)"/>
    <property type="match status" value="1"/>
</dbReference>
<dbReference type="Pfam" id="PF13302">
    <property type="entry name" value="Acetyltransf_3"/>
    <property type="match status" value="1"/>
</dbReference>
<dbReference type="GO" id="GO:0016747">
    <property type="term" value="F:acyltransferase activity, transferring groups other than amino-acyl groups"/>
    <property type="evidence" value="ECO:0007669"/>
    <property type="project" value="InterPro"/>
</dbReference>
<feature type="domain" description="N-acetyltransferase" evidence="1">
    <location>
        <begin position="9"/>
        <end position="183"/>
    </location>
</feature>
<dbReference type="OrthoDB" id="9785602at2"/>
<accession>A0A089L7Y8</accession>
<keyword evidence="3" id="KW-1185">Reference proteome</keyword>
<dbReference type="RefSeq" id="WP_042211816.1">
    <property type="nucleotide sequence ID" value="NZ_CP009285.1"/>
</dbReference>